<feature type="signal peptide" evidence="1">
    <location>
        <begin position="1"/>
        <end position="22"/>
    </location>
</feature>
<evidence type="ECO:0000256" key="1">
    <source>
        <dbReference type="SAM" id="SignalP"/>
    </source>
</evidence>
<feature type="chain" id="PRO_5040332065" description="Secreted protein" evidence="1">
    <location>
        <begin position="23"/>
        <end position="144"/>
    </location>
</feature>
<dbReference type="EMBL" id="AVOT02025268">
    <property type="protein sequence ID" value="MBW0516451.1"/>
    <property type="molecule type" value="Genomic_DNA"/>
</dbReference>
<evidence type="ECO:0000313" key="2">
    <source>
        <dbReference type="EMBL" id="MBW0516451.1"/>
    </source>
</evidence>
<reference evidence="2" key="1">
    <citation type="submission" date="2021-03" db="EMBL/GenBank/DDBJ databases">
        <title>Draft genome sequence of rust myrtle Austropuccinia psidii MF-1, a brazilian biotype.</title>
        <authorList>
            <person name="Quecine M.C."/>
            <person name="Pachon D.M.R."/>
            <person name="Bonatelli M.L."/>
            <person name="Correr F.H."/>
            <person name="Franceschini L.M."/>
            <person name="Leite T.F."/>
            <person name="Margarido G.R.A."/>
            <person name="Almeida C.A."/>
            <person name="Ferrarezi J.A."/>
            <person name="Labate C.A."/>
        </authorList>
    </citation>
    <scope>NUCLEOTIDE SEQUENCE</scope>
    <source>
        <strain evidence="2">MF-1</strain>
    </source>
</reference>
<keyword evidence="3" id="KW-1185">Reference proteome</keyword>
<evidence type="ECO:0008006" key="4">
    <source>
        <dbReference type="Google" id="ProtNLM"/>
    </source>
</evidence>
<protein>
    <recommendedName>
        <fullName evidence="4">Secreted protein</fullName>
    </recommendedName>
</protein>
<organism evidence="2 3">
    <name type="scientific">Austropuccinia psidii MF-1</name>
    <dbReference type="NCBI Taxonomy" id="1389203"/>
    <lineage>
        <taxon>Eukaryota</taxon>
        <taxon>Fungi</taxon>
        <taxon>Dikarya</taxon>
        <taxon>Basidiomycota</taxon>
        <taxon>Pucciniomycotina</taxon>
        <taxon>Pucciniomycetes</taxon>
        <taxon>Pucciniales</taxon>
        <taxon>Sphaerophragmiaceae</taxon>
        <taxon>Austropuccinia</taxon>
    </lineage>
</organism>
<comment type="caution">
    <text evidence="2">The sequence shown here is derived from an EMBL/GenBank/DDBJ whole genome shotgun (WGS) entry which is preliminary data.</text>
</comment>
<proteinExistence type="predicted"/>
<keyword evidence="1" id="KW-0732">Signal</keyword>
<gene>
    <name evidence="2" type="ORF">O181_056166</name>
</gene>
<evidence type="ECO:0000313" key="3">
    <source>
        <dbReference type="Proteomes" id="UP000765509"/>
    </source>
</evidence>
<dbReference type="Proteomes" id="UP000765509">
    <property type="component" value="Unassembled WGS sequence"/>
</dbReference>
<sequence>MFLRKIAFPAFVIISSPSLVFSSLGPSIRPQHGGANNVPCWKGYAPVVNSTEKIECNTGKSVFHCIADNCSFATATPAYKYMFFSDCFYKNTTRYPWHIAVKSYLVNADTTISIVARDNTPFTCPPKNNEMRPICKGCKRMGNA</sequence>
<name>A0A9Q3E5T6_9BASI</name>
<accession>A0A9Q3E5T6</accession>
<dbReference type="AlphaFoldDB" id="A0A9Q3E5T6"/>